<feature type="region of interest" description="Disordered" evidence="1">
    <location>
        <begin position="202"/>
        <end position="275"/>
    </location>
</feature>
<dbReference type="EMBL" id="CP109114">
    <property type="protein sequence ID" value="WSC14843.1"/>
    <property type="molecule type" value="Genomic_DNA"/>
</dbReference>
<keyword evidence="4" id="KW-1185">Reference proteome</keyword>
<keyword evidence="2" id="KW-0472">Membrane</keyword>
<feature type="transmembrane region" description="Helical" evidence="2">
    <location>
        <begin position="172"/>
        <end position="191"/>
    </location>
</feature>
<feature type="region of interest" description="Disordered" evidence="1">
    <location>
        <begin position="380"/>
        <end position="447"/>
    </location>
</feature>
<sequence length="471" mass="45740">MEPRTDRETEQGADRDMEPRTDRETEQGADRETEQGTDRDTDRDADRDAGPRVRLGAVGGPTPLGGGGGGTADTLAAERPADLFGPGSGFGSGSGSGGGFGFGSGSGSGFGSGSGSGSGFGFGSDSGDGAGVDEEMLRRMMRGAVQGLEPRDGSLDHLCRAVPARRARRRQALVGAAAAALLIGTAIPAFVHVAHSEGSNVASPAIAGHGERAQGGNGEEPGPGSGGVSGAGGSDGREDFGDGVPDSSASPSASRGQGLEGAATGGSAGPAASAAAGMPVCNPDQLGVASATTGAAGADGTVYGTFRIANVSSTNCTVSSGGTVGFEAMGAADPTKIVVVRHTQGDAASGLPDPASEEATVLLKPAMTYEVQFAWVPKDTCPASGGSPSPSPTDGAATGVGGPAGTDTGSGTGDTEANTETQFGSEDGPGTAPGSISVMHTPEPGAPVAETEIANACAGTIYRTGALEPTS</sequence>
<reference evidence="3 4" key="1">
    <citation type="submission" date="2022-10" db="EMBL/GenBank/DDBJ databases">
        <title>The complete genomes of actinobacterial strains from the NBC collection.</title>
        <authorList>
            <person name="Joergensen T.S."/>
            <person name="Alvarez Arevalo M."/>
            <person name="Sterndorff E.B."/>
            <person name="Faurdal D."/>
            <person name="Vuksanovic O."/>
            <person name="Mourched A.-S."/>
            <person name="Charusanti P."/>
            <person name="Shaw S."/>
            <person name="Blin K."/>
            <person name="Weber T."/>
        </authorList>
    </citation>
    <scope>NUCLEOTIDE SEQUENCE [LARGE SCALE GENOMIC DNA]</scope>
    <source>
        <strain evidence="3 4">NBC 01769</strain>
    </source>
</reference>
<proteinExistence type="predicted"/>
<feature type="compositionally biased region" description="Basic and acidic residues" evidence="1">
    <location>
        <begin position="1"/>
        <end position="51"/>
    </location>
</feature>
<evidence type="ECO:0008006" key="5">
    <source>
        <dbReference type="Google" id="ProtNLM"/>
    </source>
</evidence>
<accession>A0ABZ1G4K3</accession>
<dbReference type="Proteomes" id="UP001330827">
    <property type="component" value="Chromosome"/>
</dbReference>
<feature type="compositionally biased region" description="Gly residues" evidence="1">
    <location>
        <begin position="213"/>
        <end position="234"/>
    </location>
</feature>
<feature type="compositionally biased region" description="Gly residues" evidence="1">
    <location>
        <begin position="398"/>
        <end position="412"/>
    </location>
</feature>
<organism evidence="3 4">
    <name type="scientific">Streptomyces brevispora</name>
    <dbReference type="NCBI Taxonomy" id="887462"/>
    <lineage>
        <taxon>Bacteria</taxon>
        <taxon>Bacillati</taxon>
        <taxon>Actinomycetota</taxon>
        <taxon>Actinomycetes</taxon>
        <taxon>Kitasatosporales</taxon>
        <taxon>Streptomycetaceae</taxon>
        <taxon>Streptomyces</taxon>
    </lineage>
</organism>
<evidence type="ECO:0000313" key="3">
    <source>
        <dbReference type="EMBL" id="WSC14843.1"/>
    </source>
</evidence>
<name>A0ABZ1G4K3_9ACTN</name>
<gene>
    <name evidence="3" type="ORF">OIE64_19720</name>
</gene>
<feature type="compositionally biased region" description="Low complexity" evidence="1">
    <location>
        <begin position="380"/>
        <end position="397"/>
    </location>
</feature>
<evidence type="ECO:0000313" key="4">
    <source>
        <dbReference type="Proteomes" id="UP001330827"/>
    </source>
</evidence>
<evidence type="ECO:0000256" key="2">
    <source>
        <dbReference type="SAM" id="Phobius"/>
    </source>
</evidence>
<feature type="region of interest" description="Disordered" evidence="1">
    <location>
        <begin position="110"/>
        <end position="131"/>
    </location>
</feature>
<protein>
    <recommendedName>
        <fullName evidence="5">DUF4232 domain-containing protein</fullName>
    </recommendedName>
</protein>
<dbReference type="RefSeq" id="WP_326593713.1">
    <property type="nucleotide sequence ID" value="NZ_CP109114.1"/>
</dbReference>
<keyword evidence="2" id="KW-0812">Transmembrane</keyword>
<keyword evidence="2" id="KW-1133">Transmembrane helix</keyword>
<feature type="compositionally biased region" description="Gly residues" evidence="1">
    <location>
        <begin position="57"/>
        <end position="71"/>
    </location>
</feature>
<feature type="compositionally biased region" description="Gly residues" evidence="1">
    <location>
        <begin position="110"/>
        <end position="130"/>
    </location>
</feature>
<feature type="region of interest" description="Disordered" evidence="1">
    <location>
        <begin position="1"/>
        <end position="75"/>
    </location>
</feature>
<evidence type="ECO:0000256" key="1">
    <source>
        <dbReference type="SAM" id="MobiDB-lite"/>
    </source>
</evidence>